<dbReference type="OrthoDB" id="3292498at2"/>
<evidence type="ECO:0000313" key="1">
    <source>
        <dbReference type="EMBL" id="PEG37339.1"/>
    </source>
</evidence>
<organism evidence="1 2">
    <name type="scientific">Mycolicibacterium agri</name>
    <name type="common">Mycobacterium agri</name>
    <dbReference type="NCBI Taxonomy" id="36811"/>
    <lineage>
        <taxon>Bacteria</taxon>
        <taxon>Bacillati</taxon>
        <taxon>Actinomycetota</taxon>
        <taxon>Actinomycetes</taxon>
        <taxon>Mycobacteriales</taxon>
        <taxon>Mycobacteriaceae</taxon>
        <taxon>Mycolicibacterium</taxon>
    </lineage>
</organism>
<dbReference type="InterPro" id="IPR012349">
    <property type="entry name" value="Split_barrel_FMN-bd"/>
</dbReference>
<comment type="caution">
    <text evidence="1">The sequence shown here is derived from an EMBL/GenBank/DDBJ whole genome shotgun (WGS) entry which is preliminary data.</text>
</comment>
<protein>
    <recommendedName>
        <fullName evidence="3">Nitroreductase family deazaflavin-dependent oxidoreductase</fullName>
    </recommendedName>
</protein>
<proteinExistence type="predicted"/>
<evidence type="ECO:0000313" key="2">
    <source>
        <dbReference type="Proteomes" id="UP000220914"/>
    </source>
</evidence>
<name>A0A2A7N0J1_MYCAG</name>
<dbReference type="InterPro" id="IPR016791">
    <property type="entry name" value="Polyketide_synth_GrhN/RubW_prd"/>
</dbReference>
<dbReference type="PIRSF" id="PIRSF021513">
    <property type="entry name" value="GrhN_RubW_prd"/>
    <property type="match status" value="1"/>
</dbReference>
<accession>A0A2A7N0J1</accession>
<dbReference type="RefSeq" id="WP_097941114.1">
    <property type="nucleotide sequence ID" value="NZ_BLKS01000001.1"/>
</dbReference>
<dbReference type="Proteomes" id="UP000220914">
    <property type="component" value="Unassembled WGS sequence"/>
</dbReference>
<gene>
    <name evidence="1" type="ORF">CQY20_16285</name>
</gene>
<keyword evidence="2" id="KW-1185">Reference proteome</keyword>
<reference evidence="1 2" key="1">
    <citation type="submission" date="2017-10" db="EMBL/GenBank/DDBJ databases">
        <title>The new phylogeny of genus Mycobacterium.</title>
        <authorList>
            <person name="Tortoli E."/>
            <person name="Trovato A."/>
            <person name="Cirillo D.M."/>
        </authorList>
    </citation>
    <scope>NUCLEOTIDE SEQUENCE [LARGE SCALE GENOMIC DNA]</scope>
    <source>
        <strain evidence="1 2">CCUG37673</strain>
    </source>
</reference>
<dbReference type="EMBL" id="PDCP01000027">
    <property type="protein sequence ID" value="PEG37339.1"/>
    <property type="molecule type" value="Genomic_DNA"/>
</dbReference>
<dbReference type="AlphaFoldDB" id="A0A2A7N0J1"/>
<sequence>MAEQSPAVTISHPPEAVLHAVNPLVRRLLRTPLAGRARKQLMVLNFTGRKSGRRYSIPVTAHRIDGDLYAIAAAGWKANFRDGADAEVLLDGRTTTMRGELIRDPTAVAHVCHRAAESYGVKEAQRLMGLKFRDGRIPTVEEFTEAARREGVAAVRLTPRS</sequence>
<dbReference type="Gene3D" id="2.30.110.10">
    <property type="entry name" value="Electron Transport, Fmn-binding Protein, Chain A"/>
    <property type="match status" value="1"/>
</dbReference>
<evidence type="ECO:0008006" key="3">
    <source>
        <dbReference type="Google" id="ProtNLM"/>
    </source>
</evidence>